<dbReference type="InterPro" id="IPR013024">
    <property type="entry name" value="GGCT-like"/>
</dbReference>
<feature type="domain" description="Allophanate hydrolase C-terminal" evidence="1">
    <location>
        <begin position="7"/>
        <end position="127"/>
    </location>
</feature>
<reference evidence="2 3" key="1">
    <citation type="submission" date="2017-06" db="EMBL/GenBank/DDBJ databases">
        <title>Genome sequencing of cyanobaciteial culture collection at National Institute for Environmental Studies (NIES).</title>
        <authorList>
            <person name="Hirose Y."/>
            <person name="Shimura Y."/>
            <person name="Fujisawa T."/>
            <person name="Nakamura Y."/>
            <person name="Kawachi M."/>
        </authorList>
    </citation>
    <scope>NUCLEOTIDE SEQUENCE [LARGE SCALE GENOMIC DNA]</scope>
    <source>
        <strain evidence="2 3">NIES-2135</strain>
    </source>
</reference>
<evidence type="ECO:0000313" key="2">
    <source>
        <dbReference type="EMBL" id="BAY55448.1"/>
    </source>
</evidence>
<dbReference type="Gene3D" id="3.10.490.10">
    <property type="entry name" value="Gamma-glutamyl cyclotransferase-like"/>
    <property type="match status" value="1"/>
</dbReference>
<protein>
    <recommendedName>
        <fullName evidence="1">Allophanate hydrolase C-terminal domain-containing protein</fullName>
    </recommendedName>
</protein>
<dbReference type="Proteomes" id="UP000217895">
    <property type="component" value="Chromosome"/>
</dbReference>
<name>A0A1Z4JFK6_LEPBY</name>
<proteinExistence type="predicted"/>
<accession>A0A1Z4JFK6</accession>
<dbReference type="InterPro" id="IPR053844">
    <property type="entry name" value="AH_C"/>
</dbReference>
<evidence type="ECO:0000313" key="3">
    <source>
        <dbReference type="Proteomes" id="UP000217895"/>
    </source>
</evidence>
<dbReference type="CDD" id="cd06661">
    <property type="entry name" value="GGCT_like"/>
    <property type="match status" value="1"/>
</dbReference>
<dbReference type="SUPFAM" id="SSF110857">
    <property type="entry name" value="Gamma-glutamyl cyclotransferase-like"/>
    <property type="match status" value="1"/>
</dbReference>
<keyword evidence="3" id="KW-1185">Reference proteome</keyword>
<evidence type="ECO:0000259" key="1">
    <source>
        <dbReference type="Pfam" id="PF21986"/>
    </source>
</evidence>
<dbReference type="AlphaFoldDB" id="A0A1Z4JFK6"/>
<gene>
    <name evidence="2" type="ORF">NIES2135_22710</name>
</gene>
<dbReference type="InterPro" id="IPR036568">
    <property type="entry name" value="GGCT-like_sf"/>
</dbReference>
<dbReference type="Pfam" id="PF21986">
    <property type="entry name" value="AH_C"/>
    <property type="match status" value="1"/>
</dbReference>
<sequence length="133" mass="14857">MTSNNRRVFICGSALRGQPDHQNLQDAVFIGATATQPRYRLHVAGDDWHPAIHEVESGGISIPGEIYEMTQAQFEYLEANEPPNMYATDVYLENGEVATAFLYPKALIDEHNLPDISNTYGGWAAYKAREVKV</sequence>
<organism evidence="2 3">
    <name type="scientific">Leptolyngbya boryana NIES-2135</name>
    <dbReference type="NCBI Taxonomy" id="1973484"/>
    <lineage>
        <taxon>Bacteria</taxon>
        <taxon>Bacillati</taxon>
        <taxon>Cyanobacteriota</taxon>
        <taxon>Cyanophyceae</taxon>
        <taxon>Leptolyngbyales</taxon>
        <taxon>Leptolyngbyaceae</taxon>
        <taxon>Leptolyngbya group</taxon>
        <taxon>Leptolyngbya</taxon>
    </lineage>
</organism>
<dbReference type="EMBL" id="AP018203">
    <property type="protein sequence ID" value="BAY55448.1"/>
    <property type="molecule type" value="Genomic_DNA"/>
</dbReference>